<evidence type="ECO:0000313" key="3">
    <source>
        <dbReference type="Proteomes" id="UP001187415"/>
    </source>
</evidence>
<dbReference type="GO" id="GO:0008360">
    <property type="term" value="P:regulation of cell shape"/>
    <property type="evidence" value="ECO:0007669"/>
    <property type="project" value="InterPro"/>
</dbReference>
<dbReference type="InterPro" id="IPR045346">
    <property type="entry name" value="Ermin"/>
</dbReference>
<dbReference type="AlphaFoldDB" id="A0AA88MJB6"/>
<protein>
    <recommendedName>
        <fullName evidence="4">Ermin</fullName>
    </recommendedName>
</protein>
<dbReference type="InterPro" id="IPR008954">
    <property type="entry name" value="Moesin_tail_sf"/>
</dbReference>
<dbReference type="GO" id="GO:0007015">
    <property type="term" value="P:actin filament organization"/>
    <property type="evidence" value="ECO:0007669"/>
    <property type="project" value="InterPro"/>
</dbReference>
<dbReference type="Proteomes" id="UP001187415">
    <property type="component" value="Unassembled WGS sequence"/>
</dbReference>
<organism evidence="2 3">
    <name type="scientific">Channa striata</name>
    <name type="common">Snakehead murrel</name>
    <name type="synonym">Ophicephalus striatus</name>
    <dbReference type="NCBI Taxonomy" id="64152"/>
    <lineage>
        <taxon>Eukaryota</taxon>
        <taxon>Metazoa</taxon>
        <taxon>Chordata</taxon>
        <taxon>Craniata</taxon>
        <taxon>Vertebrata</taxon>
        <taxon>Euteleostomi</taxon>
        <taxon>Actinopterygii</taxon>
        <taxon>Neopterygii</taxon>
        <taxon>Teleostei</taxon>
        <taxon>Neoteleostei</taxon>
        <taxon>Acanthomorphata</taxon>
        <taxon>Anabantaria</taxon>
        <taxon>Anabantiformes</taxon>
        <taxon>Channoidei</taxon>
        <taxon>Channidae</taxon>
        <taxon>Channa</taxon>
    </lineage>
</organism>
<dbReference type="Pfam" id="PF20491">
    <property type="entry name" value="Ermin"/>
    <property type="match status" value="1"/>
</dbReference>
<dbReference type="EMBL" id="JAUPFM010000010">
    <property type="protein sequence ID" value="KAK2839723.1"/>
    <property type="molecule type" value="Genomic_DNA"/>
</dbReference>
<sequence>METSSNSPKHPSLTVEEENTLSSQVLEITLGALQNFDQPEDSDVWLIEDGDDSVFYSDEDQTHQDIKSNTYCGFGPEAAEDRSSQRYIVPGAIIPKANSEKDVTPRTIQAEQELQMLKTETKHQTDSAQSLQPKCVNAVMQVQPQTETSSEAANVQIKENSTHEKRPLLEPFDMSNVVTNTRLNGEKNVPEQMSSREIQVPGDRDLKEQQEPQHDHYLVSVERPHNPCPGYSTLPVPKKFSHSPRQQNSFDHLTSSKYSTVSYRRIRRGNTRQKIEEFEDMIIN</sequence>
<accession>A0AA88MJB6</accession>
<evidence type="ECO:0008006" key="4">
    <source>
        <dbReference type="Google" id="ProtNLM"/>
    </source>
</evidence>
<comment type="caution">
    <text evidence="2">The sequence shown here is derived from an EMBL/GenBank/DDBJ whole genome shotgun (WGS) entry which is preliminary data.</text>
</comment>
<feature type="compositionally biased region" description="Polar residues" evidence="1">
    <location>
        <begin position="146"/>
        <end position="159"/>
    </location>
</feature>
<feature type="region of interest" description="Disordered" evidence="1">
    <location>
        <begin position="146"/>
        <end position="165"/>
    </location>
</feature>
<evidence type="ECO:0000313" key="2">
    <source>
        <dbReference type="EMBL" id="KAK2839723.1"/>
    </source>
</evidence>
<evidence type="ECO:0000256" key="1">
    <source>
        <dbReference type="SAM" id="MobiDB-lite"/>
    </source>
</evidence>
<proteinExistence type="predicted"/>
<keyword evidence="3" id="KW-1185">Reference proteome</keyword>
<dbReference type="Gene3D" id="6.10.360.10">
    <property type="match status" value="1"/>
</dbReference>
<dbReference type="GO" id="GO:0051015">
    <property type="term" value="F:actin filament binding"/>
    <property type="evidence" value="ECO:0007669"/>
    <property type="project" value="InterPro"/>
</dbReference>
<gene>
    <name evidence="2" type="ORF">Q5P01_013463</name>
</gene>
<name>A0AA88MJB6_CHASR</name>
<reference evidence="2" key="1">
    <citation type="submission" date="2023-07" db="EMBL/GenBank/DDBJ databases">
        <title>Chromosome-level Genome Assembly of Striped Snakehead (Channa striata).</title>
        <authorList>
            <person name="Liu H."/>
        </authorList>
    </citation>
    <scope>NUCLEOTIDE SEQUENCE</scope>
    <source>
        <strain evidence="2">Gz</strain>
        <tissue evidence="2">Muscle</tissue>
    </source>
</reference>